<keyword evidence="1" id="KW-1133">Transmembrane helix</keyword>
<keyword evidence="3" id="KW-1185">Reference proteome</keyword>
<dbReference type="Proteomes" id="UP001375743">
    <property type="component" value="Unassembled WGS sequence"/>
</dbReference>
<name>A0ABU8XQR9_9PROT</name>
<evidence type="ECO:0000313" key="2">
    <source>
        <dbReference type="EMBL" id="MEK0083555.1"/>
    </source>
</evidence>
<protein>
    <recommendedName>
        <fullName evidence="4">MAPEG family protein</fullName>
    </recommendedName>
</protein>
<accession>A0ABU8XQR9</accession>
<sequence>MLVELAVLVLVASILSSIQLARREARLRAGSPAWTDLARITGQADPRALVRLPGVSRSSDGSLRFDPALRDALPVHLTGSLVEHPLGHGLSLALAVACLGNALEVGSMPRLAAVLLVGAACYQLLARLYAFVVWVEARTTF</sequence>
<gene>
    <name evidence="2" type="ORF">U1T56_10360</name>
</gene>
<keyword evidence="1" id="KW-0812">Transmembrane</keyword>
<proteinExistence type="predicted"/>
<feature type="transmembrane region" description="Helical" evidence="1">
    <location>
        <begin position="111"/>
        <end position="135"/>
    </location>
</feature>
<evidence type="ECO:0008006" key="4">
    <source>
        <dbReference type="Google" id="ProtNLM"/>
    </source>
</evidence>
<evidence type="ECO:0000313" key="3">
    <source>
        <dbReference type="Proteomes" id="UP001375743"/>
    </source>
</evidence>
<reference evidence="2 3" key="1">
    <citation type="submission" date="2024-01" db="EMBL/GenBank/DDBJ databases">
        <title>Multi-omics insights into the function and evolution of sodium benzoate biodegradation pathways in Benzoatithermus flavus gen. nov., sp. nov. from hot spring.</title>
        <authorList>
            <person name="Hu C.-J."/>
            <person name="Li W.-J."/>
        </authorList>
    </citation>
    <scope>NUCLEOTIDE SEQUENCE [LARGE SCALE GENOMIC DNA]</scope>
    <source>
        <strain evidence="2 3">SYSU G07066</strain>
    </source>
</reference>
<comment type="caution">
    <text evidence="2">The sequence shown here is derived from an EMBL/GenBank/DDBJ whole genome shotgun (WGS) entry which is preliminary data.</text>
</comment>
<dbReference type="RefSeq" id="WP_418159402.1">
    <property type="nucleotide sequence ID" value="NZ_JBBLZC010000008.1"/>
</dbReference>
<dbReference type="EMBL" id="JBBLZC010000008">
    <property type="protein sequence ID" value="MEK0083555.1"/>
    <property type="molecule type" value="Genomic_DNA"/>
</dbReference>
<keyword evidence="1" id="KW-0472">Membrane</keyword>
<evidence type="ECO:0000256" key="1">
    <source>
        <dbReference type="SAM" id="Phobius"/>
    </source>
</evidence>
<organism evidence="2 3">
    <name type="scientific">Benzoatithermus flavus</name>
    <dbReference type="NCBI Taxonomy" id="3108223"/>
    <lineage>
        <taxon>Bacteria</taxon>
        <taxon>Pseudomonadati</taxon>
        <taxon>Pseudomonadota</taxon>
        <taxon>Alphaproteobacteria</taxon>
        <taxon>Geminicoccales</taxon>
        <taxon>Geminicoccaceae</taxon>
        <taxon>Benzoatithermus</taxon>
    </lineage>
</organism>